<reference evidence="2" key="2">
    <citation type="submission" date="2019-12" db="EMBL/GenBank/DDBJ databases">
        <authorList>
            <person name="Hoang T.H.H."/>
            <person name="Okutani A."/>
        </authorList>
    </citation>
    <scope>NUCLEOTIDE SEQUENCE</scope>
    <source>
        <strain evidence="2">QuyetLC</strain>
    </source>
</reference>
<dbReference type="SUPFAM" id="SSF88946">
    <property type="entry name" value="Sigma2 domain of RNA polymerase sigma factors"/>
    <property type="match status" value="1"/>
</dbReference>
<dbReference type="InterPro" id="IPR024760">
    <property type="entry name" value="HTH_dom_conjug_TS-like"/>
</dbReference>
<feature type="domain" description="Helix-turn-helix conjugative transposon-like" evidence="1">
    <location>
        <begin position="11"/>
        <end position="58"/>
    </location>
</feature>
<dbReference type="EMBL" id="BLEY01000024">
    <property type="protein sequence ID" value="GEU13447.1"/>
    <property type="molecule type" value="Genomic_DNA"/>
</dbReference>
<dbReference type="InterPro" id="IPR013325">
    <property type="entry name" value="RNA_pol_sigma_r2"/>
</dbReference>
<sequence>MTISQLYSACCNDDEAAMEILIVRFHPLMMKVSLRYGYFDQDCYQECALAMIKSVKKFSIR</sequence>
<name>A0A640MHC1_BACAN</name>
<protein>
    <recommendedName>
        <fullName evidence="1">Helix-turn-helix conjugative transposon-like domain-containing protein</fullName>
    </recommendedName>
</protein>
<reference evidence="2" key="1">
    <citation type="submission" date="2019-12" db="EMBL/GenBank/DDBJ databases">
        <title>Epidemiological and comparative genomic analysis of Bacillus anthracis isolated from northern Vietnam.</title>
        <authorList>
            <person name="Hoang T.T.H."/>
            <person name="Dang D.A."/>
            <person name="Pham M.H."/>
            <person name="Luong M.H."/>
            <person name="Tran N.D."/>
            <person name="Nguyen T.H."/>
            <person name="Nguyen T.T."/>
            <person name="Inoue S."/>
            <person name="Morikawa S."/>
            <person name="Okutani A."/>
        </authorList>
    </citation>
    <scope>NUCLEOTIDE SEQUENCE</scope>
    <source>
        <strain evidence="2">QuyetLC</strain>
    </source>
</reference>
<dbReference type="AlphaFoldDB" id="A0A640MHC1"/>
<evidence type="ECO:0000313" key="2">
    <source>
        <dbReference type="EMBL" id="GEU13447.1"/>
    </source>
</evidence>
<organism evidence="2">
    <name type="scientific">Bacillus anthracis</name>
    <name type="common">anthrax bacterium</name>
    <dbReference type="NCBI Taxonomy" id="1392"/>
    <lineage>
        <taxon>Bacteria</taxon>
        <taxon>Bacillati</taxon>
        <taxon>Bacillota</taxon>
        <taxon>Bacilli</taxon>
        <taxon>Bacillales</taxon>
        <taxon>Bacillaceae</taxon>
        <taxon>Bacillus</taxon>
        <taxon>Bacillus cereus group</taxon>
    </lineage>
</organism>
<dbReference type="GO" id="GO:0006352">
    <property type="term" value="P:DNA-templated transcription initiation"/>
    <property type="evidence" value="ECO:0007669"/>
    <property type="project" value="InterPro"/>
</dbReference>
<evidence type="ECO:0000259" key="1">
    <source>
        <dbReference type="Pfam" id="PF12645"/>
    </source>
</evidence>
<proteinExistence type="predicted"/>
<comment type="caution">
    <text evidence="2">The sequence shown here is derived from an EMBL/GenBank/DDBJ whole genome shotgun (WGS) entry which is preliminary data.</text>
</comment>
<dbReference type="GO" id="GO:0003700">
    <property type="term" value="F:DNA-binding transcription factor activity"/>
    <property type="evidence" value="ECO:0007669"/>
    <property type="project" value="InterPro"/>
</dbReference>
<dbReference type="Pfam" id="PF12645">
    <property type="entry name" value="HTH_16"/>
    <property type="match status" value="1"/>
</dbReference>
<accession>A0A640MHC1</accession>
<gene>
    <name evidence="2" type="ORF">QuyetLC_24480</name>
</gene>